<dbReference type="EMBL" id="JARXRO010000020">
    <property type="protein sequence ID" value="MDH5835026.1"/>
    <property type="molecule type" value="Genomic_DNA"/>
</dbReference>
<feature type="domain" description="GST N-terminal" evidence="1">
    <location>
        <begin position="1"/>
        <end position="78"/>
    </location>
</feature>
<dbReference type="Gene3D" id="3.40.30.10">
    <property type="entry name" value="Glutaredoxin"/>
    <property type="match status" value="1"/>
</dbReference>
<proteinExistence type="predicted"/>
<accession>A0ABT6JYK4</accession>
<dbReference type="Pfam" id="PF13410">
    <property type="entry name" value="GST_C_2"/>
    <property type="match status" value="1"/>
</dbReference>
<dbReference type="PANTHER" id="PTHR42673">
    <property type="entry name" value="MALEYLACETOACETATE ISOMERASE"/>
    <property type="match status" value="1"/>
</dbReference>
<gene>
    <name evidence="3" type="ORF">QFW81_14005</name>
</gene>
<reference evidence="3 4" key="1">
    <citation type="submission" date="2023-04" db="EMBL/GenBank/DDBJ databases">
        <title>Luteimonas sp. M1R5S59.</title>
        <authorList>
            <person name="Sun J.-Q."/>
        </authorList>
    </citation>
    <scope>NUCLEOTIDE SEQUENCE [LARGE SCALE GENOMIC DNA]</scope>
    <source>
        <strain evidence="3 4">M1R5S59</strain>
    </source>
</reference>
<dbReference type="InterPro" id="IPR036282">
    <property type="entry name" value="Glutathione-S-Trfase_C_sf"/>
</dbReference>
<keyword evidence="4" id="KW-1185">Reference proteome</keyword>
<evidence type="ECO:0000313" key="4">
    <source>
        <dbReference type="Proteomes" id="UP001156873"/>
    </source>
</evidence>
<evidence type="ECO:0000259" key="1">
    <source>
        <dbReference type="PROSITE" id="PS50404"/>
    </source>
</evidence>
<dbReference type="InterPro" id="IPR036249">
    <property type="entry name" value="Thioredoxin-like_sf"/>
</dbReference>
<dbReference type="Gene3D" id="1.20.1050.10">
    <property type="match status" value="1"/>
</dbReference>
<dbReference type="RefSeq" id="WP_280579635.1">
    <property type="nucleotide sequence ID" value="NZ_JARXRO010000020.1"/>
</dbReference>
<dbReference type="CDD" id="cd00570">
    <property type="entry name" value="GST_N_family"/>
    <property type="match status" value="1"/>
</dbReference>
<dbReference type="InterPro" id="IPR010987">
    <property type="entry name" value="Glutathione-S-Trfase_C-like"/>
</dbReference>
<dbReference type="PANTHER" id="PTHR42673:SF21">
    <property type="entry name" value="GLUTATHIONE S-TRANSFERASE YFCF"/>
    <property type="match status" value="1"/>
</dbReference>
<organism evidence="3 4">
    <name type="scientific">Luteimonas kalidii</name>
    <dbReference type="NCBI Taxonomy" id="3042025"/>
    <lineage>
        <taxon>Bacteria</taxon>
        <taxon>Pseudomonadati</taxon>
        <taxon>Pseudomonadota</taxon>
        <taxon>Gammaproteobacteria</taxon>
        <taxon>Lysobacterales</taxon>
        <taxon>Lysobacteraceae</taxon>
        <taxon>Luteimonas</taxon>
    </lineage>
</organism>
<sequence length="215" mass="23941">MILIGMYDSSYTRRVAIAMALYGIGFEHRAWSVGRDFDRIREYNPLGRAPTLVLDDGEVLTESAMMLDYLDDLVGPDRALMPATGRDRRDAQRLIALATGAIDKAILIALERIFRPVEQHSQAWLTRCRVQVEGALGELEKACVARGEAPWLVGDAMTHADIAVACYTTHLREAIPLDLAPWPALRAHVDRCEALEVFRRHYSPFSAPTPQATPA</sequence>
<evidence type="ECO:0000259" key="2">
    <source>
        <dbReference type="PROSITE" id="PS50405"/>
    </source>
</evidence>
<feature type="domain" description="GST C-terminal" evidence="2">
    <location>
        <begin position="84"/>
        <end position="215"/>
    </location>
</feature>
<protein>
    <submittedName>
        <fullName evidence="3">Glutathione S-transferase family protein</fullName>
    </submittedName>
</protein>
<dbReference type="InterPro" id="IPR040079">
    <property type="entry name" value="Glutathione_S-Trfase"/>
</dbReference>
<dbReference type="Proteomes" id="UP001156873">
    <property type="component" value="Unassembled WGS sequence"/>
</dbReference>
<dbReference type="PROSITE" id="PS50404">
    <property type="entry name" value="GST_NTER"/>
    <property type="match status" value="1"/>
</dbReference>
<name>A0ABT6JYK4_9GAMM</name>
<evidence type="ECO:0000313" key="3">
    <source>
        <dbReference type="EMBL" id="MDH5835026.1"/>
    </source>
</evidence>
<dbReference type="Pfam" id="PF13417">
    <property type="entry name" value="GST_N_3"/>
    <property type="match status" value="1"/>
</dbReference>
<dbReference type="PROSITE" id="PS50405">
    <property type="entry name" value="GST_CTER"/>
    <property type="match status" value="1"/>
</dbReference>
<dbReference type="SFLD" id="SFLDS00019">
    <property type="entry name" value="Glutathione_Transferase_(cytos"/>
    <property type="match status" value="1"/>
</dbReference>
<dbReference type="SUPFAM" id="SSF47616">
    <property type="entry name" value="GST C-terminal domain-like"/>
    <property type="match status" value="1"/>
</dbReference>
<dbReference type="InterPro" id="IPR004045">
    <property type="entry name" value="Glutathione_S-Trfase_N"/>
</dbReference>
<comment type="caution">
    <text evidence="3">The sequence shown here is derived from an EMBL/GenBank/DDBJ whole genome shotgun (WGS) entry which is preliminary data.</text>
</comment>
<dbReference type="SUPFAM" id="SSF52833">
    <property type="entry name" value="Thioredoxin-like"/>
    <property type="match status" value="1"/>
</dbReference>